<protein>
    <submittedName>
        <fullName evidence="1">Uncharacterized protein</fullName>
    </submittedName>
</protein>
<sequence>MDQFTPIPMIVPPPSIKVNFPQISSERLKEFRTVKARLKFSQSSVILHTCLPVSLNFRYRNAGNKNILFAIEISKDKKVSDLEEESQGFNLNLVKYFASLSGR</sequence>
<accession>U9TGN8</accession>
<dbReference type="EMBL" id="KI290450">
    <property type="protein sequence ID" value="ESA07359.1"/>
    <property type="molecule type" value="Genomic_DNA"/>
</dbReference>
<organism evidence="1">
    <name type="scientific">Rhizophagus irregularis (strain DAOM 181602 / DAOM 197198 / MUCL 43194)</name>
    <name type="common">Arbuscular mycorrhizal fungus</name>
    <name type="synonym">Glomus intraradices</name>
    <dbReference type="NCBI Taxonomy" id="747089"/>
    <lineage>
        <taxon>Eukaryota</taxon>
        <taxon>Fungi</taxon>
        <taxon>Fungi incertae sedis</taxon>
        <taxon>Mucoromycota</taxon>
        <taxon>Glomeromycotina</taxon>
        <taxon>Glomeromycetes</taxon>
        <taxon>Glomerales</taxon>
        <taxon>Glomeraceae</taxon>
        <taxon>Rhizophagus</taxon>
    </lineage>
</organism>
<dbReference type="AlphaFoldDB" id="U9TGN8"/>
<name>U9TGN8_RHIID</name>
<gene>
    <name evidence="1" type="ORF">GLOINDRAFT_98810</name>
</gene>
<reference evidence="1" key="1">
    <citation type="submission" date="2013-07" db="EMBL/GenBank/DDBJ databases">
        <title>The genome of an arbuscular mycorrhizal fungus provides insights into the evolution of the oldest plant symbiosis.</title>
        <authorList>
            <consortium name="DOE Joint Genome Institute"/>
            <person name="Tisserant E."/>
            <person name="Malbreil M."/>
            <person name="Kuo A."/>
            <person name="Kohler A."/>
            <person name="Symeonidi A."/>
            <person name="Balestrini R."/>
            <person name="Charron P."/>
            <person name="Duensing N."/>
            <person name="Frei-dit-Frey N."/>
            <person name="Gianinazzi-Pearson V."/>
            <person name="Gilbert B."/>
            <person name="Handa Y."/>
            <person name="Hijri M."/>
            <person name="Kaul R."/>
            <person name="Kawaguchi M."/>
            <person name="Krajinski F."/>
            <person name="Lammers P."/>
            <person name="Lapierre D."/>
            <person name="Masclaux F.G."/>
            <person name="Murat C."/>
            <person name="Morin E."/>
            <person name="Ndikumana S."/>
            <person name="Pagni M."/>
            <person name="Petitpierre D."/>
            <person name="Requena N."/>
            <person name="Rosikiewicz P."/>
            <person name="Riley R."/>
            <person name="Saito K."/>
            <person name="San Clemente H."/>
            <person name="Shapiro H."/>
            <person name="van Tuinen D."/>
            <person name="Becard G."/>
            <person name="Bonfante P."/>
            <person name="Paszkowski U."/>
            <person name="Shachar-Hill Y."/>
            <person name="Young J.P."/>
            <person name="Sanders I.R."/>
            <person name="Henrissat B."/>
            <person name="Rensing S.A."/>
            <person name="Grigoriev I.V."/>
            <person name="Corradi N."/>
            <person name="Roux C."/>
            <person name="Martin F."/>
        </authorList>
    </citation>
    <scope>NUCLEOTIDE SEQUENCE</scope>
    <source>
        <strain evidence="1">DAOM 197198</strain>
    </source>
</reference>
<dbReference type="HOGENOM" id="CLU_2265147_0_0_1"/>
<evidence type="ECO:0000313" key="1">
    <source>
        <dbReference type="EMBL" id="ESA07359.1"/>
    </source>
</evidence>
<proteinExistence type="predicted"/>